<dbReference type="SUPFAM" id="SSF55821">
    <property type="entry name" value="YrdC/RibB"/>
    <property type="match status" value="1"/>
</dbReference>
<evidence type="ECO:0000259" key="14">
    <source>
        <dbReference type="PROSITE" id="PS51163"/>
    </source>
</evidence>
<dbReference type="InterPro" id="IPR050156">
    <property type="entry name" value="TC-AMP_synthase_SUA5"/>
</dbReference>
<keyword evidence="6 13" id="KW-0808">Transferase</keyword>
<dbReference type="Gene3D" id="3.40.50.11030">
    <property type="entry name" value="Threonylcarbamoyl-AMP synthase, C-terminal domain"/>
    <property type="match status" value="1"/>
</dbReference>
<evidence type="ECO:0000256" key="7">
    <source>
        <dbReference type="ARBA" id="ARBA00022694"/>
    </source>
</evidence>
<dbReference type="RefSeq" id="WP_284281919.1">
    <property type="nucleotide sequence ID" value="NZ_BSOJ01000028.1"/>
</dbReference>
<comment type="catalytic activity">
    <reaction evidence="12 13">
        <text>L-threonine + hydrogencarbonate + ATP = L-threonylcarbamoyladenylate + diphosphate + H2O</text>
        <dbReference type="Rhea" id="RHEA:36407"/>
        <dbReference type="ChEBI" id="CHEBI:15377"/>
        <dbReference type="ChEBI" id="CHEBI:17544"/>
        <dbReference type="ChEBI" id="CHEBI:30616"/>
        <dbReference type="ChEBI" id="CHEBI:33019"/>
        <dbReference type="ChEBI" id="CHEBI:57926"/>
        <dbReference type="ChEBI" id="CHEBI:73682"/>
        <dbReference type="EC" id="2.7.7.87"/>
    </reaction>
</comment>
<evidence type="ECO:0000256" key="13">
    <source>
        <dbReference type="PIRNR" id="PIRNR004930"/>
    </source>
</evidence>
<dbReference type="NCBIfam" id="TIGR00057">
    <property type="entry name" value="L-threonylcarbamoyladenylate synthase"/>
    <property type="match status" value="1"/>
</dbReference>
<keyword evidence="16" id="KW-1185">Reference proteome</keyword>
<evidence type="ECO:0000313" key="16">
    <source>
        <dbReference type="Proteomes" id="UP001156664"/>
    </source>
</evidence>
<dbReference type="Pfam" id="PF03481">
    <property type="entry name" value="Sua5_C"/>
    <property type="match status" value="1"/>
</dbReference>
<comment type="subcellular location">
    <subcellularLocation>
        <location evidence="1 13">Cytoplasm</location>
    </subcellularLocation>
</comment>
<dbReference type="EMBL" id="BSOJ01000028">
    <property type="protein sequence ID" value="GLR27184.1"/>
    <property type="molecule type" value="Genomic_DNA"/>
</dbReference>
<evidence type="ECO:0000256" key="6">
    <source>
        <dbReference type="ARBA" id="ARBA00022679"/>
    </source>
</evidence>
<evidence type="ECO:0000256" key="4">
    <source>
        <dbReference type="ARBA" id="ARBA00015492"/>
    </source>
</evidence>
<evidence type="ECO:0000256" key="8">
    <source>
        <dbReference type="ARBA" id="ARBA00022695"/>
    </source>
</evidence>
<sequence>MTIKVLEPTELNILQCAQALQSGSLVAFPTETVFGLGAAVTQPSAVEGIFRAKGRPSNHPLIAHAHTGFDWADGWIDLSSARLKAQFLALTQHFWPGPLTLIVPKGDKMPLNVTGGQRSVGVRCPQHPVAQALLKATGVPVAAPSANRFGKVSPTRAAHVVSELGVSVPYVLEGDIPEVGIESTIVSLLNETPRLLRPGRITAQQIEAVLGQAVAVGPAAGENAVRFSGGLEKHYSPDAKVCILSAEQLMAEPLPSSTLFVGWSDSFIEQANHKGAQLRNSSVVSNSGLPAEIEQNLYIWLRQADEQQWGCVVFEQPPALPEWAGVADRLRRAAW</sequence>
<dbReference type="InterPro" id="IPR038385">
    <property type="entry name" value="Sua5/YwlC_C"/>
</dbReference>
<dbReference type="PANTHER" id="PTHR17490:SF16">
    <property type="entry name" value="THREONYLCARBAMOYL-AMP SYNTHASE"/>
    <property type="match status" value="1"/>
</dbReference>
<evidence type="ECO:0000256" key="3">
    <source>
        <dbReference type="ARBA" id="ARBA00012584"/>
    </source>
</evidence>
<evidence type="ECO:0000256" key="5">
    <source>
        <dbReference type="ARBA" id="ARBA00022490"/>
    </source>
</evidence>
<organism evidence="15 16">
    <name type="scientific">Limnobacter litoralis</name>
    <dbReference type="NCBI Taxonomy" id="481366"/>
    <lineage>
        <taxon>Bacteria</taxon>
        <taxon>Pseudomonadati</taxon>
        <taxon>Pseudomonadota</taxon>
        <taxon>Betaproteobacteria</taxon>
        <taxon>Burkholderiales</taxon>
        <taxon>Burkholderiaceae</taxon>
        <taxon>Limnobacter</taxon>
    </lineage>
</organism>
<dbReference type="InterPro" id="IPR010923">
    <property type="entry name" value="T(6)A37_SUA5"/>
</dbReference>
<evidence type="ECO:0000256" key="1">
    <source>
        <dbReference type="ARBA" id="ARBA00004496"/>
    </source>
</evidence>
<keyword evidence="7 13" id="KW-0819">tRNA processing</keyword>
<name>A0ABQ5YWR0_9BURK</name>
<reference evidence="16" key="1">
    <citation type="journal article" date="2019" name="Int. J. Syst. Evol. Microbiol.">
        <title>The Global Catalogue of Microorganisms (GCM) 10K type strain sequencing project: providing services to taxonomists for standard genome sequencing and annotation.</title>
        <authorList>
            <consortium name="The Broad Institute Genomics Platform"/>
            <consortium name="The Broad Institute Genome Sequencing Center for Infectious Disease"/>
            <person name="Wu L."/>
            <person name="Ma J."/>
        </authorList>
    </citation>
    <scope>NUCLEOTIDE SEQUENCE [LARGE SCALE GENOMIC DNA]</scope>
    <source>
        <strain evidence="16">NBRC 105857</strain>
    </source>
</reference>
<evidence type="ECO:0000313" key="15">
    <source>
        <dbReference type="EMBL" id="GLR27184.1"/>
    </source>
</evidence>
<dbReference type="PROSITE" id="PS51163">
    <property type="entry name" value="YRDC"/>
    <property type="match status" value="1"/>
</dbReference>
<keyword evidence="5 13" id="KW-0963">Cytoplasm</keyword>
<comment type="caution">
    <text evidence="15">The sequence shown here is derived from an EMBL/GenBank/DDBJ whole genome shotgun (WGS) entry which is preliminary data.</text>
</comment>
<dbReference type="PANTHER" id="PTHR17490">
    <property type="entry name" value="SUA5"/>
    <property type="match status" value="1"/>
</dbReference>
<dbReference type="Proteomes" id="UP001156664">
    <property type="component" value="Unassembled WGS sequence"/>
</dbReference>
<evidence type="ECO:0000256" key="10">
    <source>
        <dbReference type="ARBA" id="ARBA00022840"/>
    </source>
</evidence>
<evidence type="ECO:0000256" key="9">
    <source>
        <dbReference type="ARBA" id="ARBA00022741"/>
    </source>
</evidence>
<comment type="function">
    <text evidence="13">Required for the formation of a threonylcarbamoyl group on adenosine at position 37 (t(6)A37) in tRNAs that read codons beginning with adenine.</text>
</comment>
<evidence type="ECO:0000256" key="12">
    <source>
        <dbReference type="ARBA" id="ARBA00048366"/>
    </source>
</evidence>
<dbReference type="Pfam" id="PF01300">
    <property type="entry name" value="Sua5_yciO_yrdC"/>
    <property type="match status" value="1"/>
</dbReference>
<dbReference type="EC" id="2.7.7.87" evidence="3 13"/>
<feature type="domain" description="YrdC-like" evidence="14">
    <location>
        <begin position="10"/>
        <end position="201"/>
    </location>
</feature>
<dbReference type="Gene3D" id="3.90.870.10">
    <property type="entry name" value="DHBP synthase"/>
    <property type="match status" value="1"/>
</dbReference>
<evidence type="ECO:0000256" key="2">
    <source>
        <dbReference type="ARBA" id="ARBA00007663"/>
    </source>
</evidence>
<comment type="similarity">
    <text evidence="2 13">Belongs to the SUA5 family.</text>
</comment>
<dbReference type="PIRSF" id="PIRSF004930">
    <property type="entry name" value="Tln_factor_SUA5"/>
    <property type="match status" value="1"/>
</dbReference>
<gene>
    <name evidence="15" type="ORF">GCM10007875_22750</name>
</gene>
<accession>A0ABQ5YWR0</accession>
<keyword evidence="8 13" id="KW-0548">Nucleotidyltransferase</keyword>
<dbReference type="InterPro" id="IPR017945">
    <property type="entry name" value="DHBP_synth_RibB-like_a/b_dom"/>
</dbReference>
<evidence type="ECO:0000256" key="11">
    <source>
        <dbReference type="ARBA" id="ARBA00029774"/>
    </source>
</evidence>
<dbReference type="InterPro" id="IPR005145">
    <property type="entry name" value="Sua5_C"/>
</dbReference>
<keyword evidence="9 13" id="KW-0547">Nucleotide-binding</keyword>
<keyword evidence="10 13" id="KW-0067">ATP-binding</keyword>
<dbReference type="InterPro" id="IPR006070">
    <property type="entry name" value="Sua5-like_dom"/>
</dbReference>
<proteinExistence type="inferred from homology"/>
<protein>
    <recommendedName>
        <fullName evidence="4 13">Threonylcarbamoyl-AMP synthase</fullName>
        <shortName evidence="13">TC-AMP synthase</shortName>
        <ecNumber evidence="3 13">2.7.7.87</ecNumber>
    </recommendedName>
    <alternativeName>
        <fullName evidence="11 13">L-threonylcarbamoyladenylate synthase</fullName>
    </alternativeName>
</protein>